<reference evidence="2 3" key="1">
    <citation type="journal article" date="2021" name="MBio">
        <title>A New Model Trypanosomatid, Novymonas esmeraldas: Genomic Perception of Its 'Candidatus Pandoraea novymonadis' Endosymbiont.</title>
        <authorList>
            <person name="Zakharova A."/>
            <person name="Saura A."/>
            <person name="Butenko A."/>
            <person name="Podesvova L."/>
            <person name="Warmusova S."/>
            <person name="Kostygov A.Y."/>
            <person name="Nenarokova A."/>
            <person name="Lukes J."/>
            <person name="Opperdoes F.R."/>
            <person name="Yurchenko V."/>
        </authorList>
    </citation>
    <scope>NUCLEOTIDE SEQUENCE [LARGE SCALE GENOMIC DNA]</scope>
    <source>
        <strain evidence="2 3">E262AT.01</strain>
    </source>
</reference>
<name>A0AAW0EN24_9TRYP</name>
<dbReference type="EMBL" id="JAECZO010000047">
    <property type="protein sequence ID" value="KAK7195069.1"/>
    <property type="molecule type" value="Genomic_DNA"/>
</dbReference>
<feature type="region of interest" description="Disordered" evidence="1">
    <location>
        <begin position="262"/>
        <end position="319"/>
    </location>
</feature>
<comment type="caution">
    <text evidence="2">The sequence shown here is derived from an EMBL/GenBank/DDBJ whole genome shotgun (WGS) entry which is preliminary data.</text>
</comment>
<accession>A0AAW0EN24</accession>
<dbReference type="Proteomes" id="UP001430356">
    <property type="component" value="Unassembled WGS sequence"/>
</dbReference>
<organism evidence="2 3">
    <name type="scientific">Novymonas esmeraldas</name>
    <dbReference type="NCBI Taxonomy" id="1808958"/>
    <lineage>
        <taxon>Eukaryota</taxon>
        <taxon>Discoba</taxon>
        <taxon>Euglenozoa</taxon>
        <taxon>Kinetoplastea</taxon>
        <taxon>Metakinetoplastina</taxon>
        <taxon>Trypanosomatida</taxon>
        <taxon>Trypanosomatidae</taxon>
        <taxon>Novymonas</taxon>
    </lineage>
</organism>
<gene>
    <name evidence="2" type="ORF">NESM_000429800</name>
</gene>
<feature type="region of interest" description="Disordered" evidence="1">
    <location>
        <begin position="1"/>
        <end position="96"/>
    </location>
</feature>
<keyword evidence="3" id="KW-1185">Reference proteome</keyword>
<feature type="region of interest" description="Disordered" evidence="1">
    <location>
        <begin position="416"/>
        <end position="446"/>
    </location>
</feature>
<feature type="compositionally biased region" description="Low complexity" evidence="1">
    <location>
        <begin position="264"/>
        <end position="280"/>
    </location>
</feature>
<evidence type="ECO:0000313" key="2">
    <source>
        <dbReference type="EMBL" id="KAK7195069.1"/>
    </source>
</evidence>
<sequence>METPERAAPATILSQQAANATAHAPKPQHSDGVPLSVSPKRGVVRRLPAGPTSTPGRHPDAMQGADSVPRFPGDAHPHQRPSVTPTRAARTPARESVCNSAMSSVARNRAAMMQEYIKSAGLISAVSSTPQRGSDWATRATQTSVRRRRELSPSPSGTYGAVEERRGASAAQMESVARTARNPYTARSICESATAPPPLPPFELLSAGRPVPRLPAELDEAITAYYLSCLRQLPIAHQERVVSAIATERDRKAVIAYLRQQQEAHPAPTTQAAPSSSAAVPPHPMPRKAPASARDGASRRRVMREHQTPALQRQSSATAESHAVERFLPRFAAEACAAFLDDATDVCIARRARCYQAQPPIVKDLAIVLPEELIMPLYIESVSALLYNVIGWTKAESRSASRAVVEIVHRRMPTVVSSPDGTITESAAAQGTRPLQTTNGTPTAAPRPPVPVAPRMAMTPVQQQCCQRAC</sequence>
<protein>
    <submittedName>
        <fullName evidence="2">Uncharacterized protein</fullName>
    </submittedName>
</protein>
<proteinExistence type="predicted"/>
<evidence type="ECO:0000313" key="3">
    <source>
        <dbReference type="Proteomes" id="UP001430356"/>
    </source>
</evidence>
<feature type="compositionally biased region" description="Polar residues" evidence="1">
    <location>
        <begin position="416"/>
        <end position="440"/>
    </location>
</feature>
<evidence type="ECO:0000256" key="1">
    <source>
        <dbReference type="SAM" id="MobiDB-lite"/>
    </source>
</evidence>
<feature type="compositionally biased region" description="Polar residues" evidence="1">
    <location>
        <begin position="309"/>
        <end position="319"/>
    </location>
</feature>
<feature type="region of interest" description="Disordered" evidence="1">
    <location>
        <begin position="128"/>
        <end position="177"/>
    </location>
</feature>
<dbReference type="AlphaFoldDB" id="A0AAW0EN24"/>